<organism evidence="1">
    <name type="scientific">Podoviridae sp. ctZih56</name>
    <dbReference type="NCBI Taxonomy" id="2827741"/>
    <lineage>
        <taxon>Viruses</taxon>
        <taxon>Duplodnaviria</taxon>
        <taxon>Heunggongvirae</taxon>
        <taxon>Uroviricota</taxon>
        <taxon>Caudoviricetes</taxon>
    </lineage>
</organism>
<dbReference type="NCBIfam" id="TIGR04387">
    <property type="entry name" value="capsid_maj_N4"/>
    <property type="match status" value="1"/>
</dbReference>
<name>A0A8S5SF98_9CAUD</name>
<dbReference type="EMBL" id="BK032586">
    <property type="protein sequence ID" value="DAF49685.1"/>
    <property type="molecule type" value="Genomic_DNA"/>
</dbReference>
<protein>
    <submittedName>
        <fullName evidence="1">Major capsid protein</fullName>
    </submittedName>
</protein>
<evidence type="ECO:0000313" key="1">
    <source>
        <dbReference type="EMBL" id="DAF49685.1"/>
    </source>
</evidence>
<reference evidence="1" key="1">
    <citation type="journal article" date="2021" name="Proc. Natl. Acad. Sci. U.S.A.">
        <title>A Catalog of Tens of Thousands of Viruses from Human Metagenomes Reveals Hidden Associations with Chronic Diseases.</title>
        <authorList>
            <person name="Tisza M.J."/>
            <person name="Buck C.B."/>
        </authorList>
    </citation>
    <scope>NUCLEOTIDE SEQUENCE</scope>
    <source>
        <strain evidence="1">CtZih56</strain>
    </source>
</reference>
<sequence length="356" mass="38208">MNTVYLHPMVARLFATLNTNVTTQSGSGASLTAEMKTFYSNNLIDLAEPELVHDQFGQKHPIPKNGGKTIEFRKYSSLPKATTALTEGVTPNGQSLNVTTQTATVSQYGGYVTLSDVLLLAAIDNNLMQASKLLASQAGRTLDTITREVLNGGTNVYYCASGVTDKANLVGGSATASDNNTLTVDDIRRAVRKLKTMNTPKINGGYVAIIHPDVSYDLMSDPEWQRPHEYVDTDNIYAGEIGRIAGCRFVETTEAKVWKKAAKDKSSGTAEAGDGSTKGWDVYSTLVLGADAYGITEITGGGLQMIIKQLGSAGTEDPLDQRATAGWKAIKVAERLVEEYMIRVMSVSSFNDAAAN</sequence>
<proteinExistence type="predicted"/>
<dbReference type="InterPro" id="IPR025267">
    <property type="entry name" value="ORF017-like"/>
</dbReference>
<dbReference type="Pfam" id="PF13252">
    <property type="entry name" value="Phage_capsid_3"/>
    <property type="match status" value="1"/>
</dbReference>
<accession>A0A8S5SF98</accession>